<evidence type="ECO:0000313" key="1">
    <source>
        <dbReference type="EMBL" id="CAB3994436.1"/>
    </source>
</evidence>
<comment type="caution">
    <text evidence="1">The sequence shown here is derived from an EMBL/GenBank/DDBJ whole genome shotgun (WGS) entry which is preliminary data.</text>
</comment>
<protein>
    <submittedName>
        <fullName evidence="1">Uncharacterized protein</fullName>
    </submittedName>
</protein>
<sequence>MLESPTVNPYTINDHPLAVVPSSKDLGVLVNDKLTWDLQISSVVAKANKTLGFLRRHFGVSLTGPAHTEGRCTYHWCTPT</sequence>
<gene>
    <name evidence="1" type="ORF">PACLA_8A022707</name>
</gene>
<organism evidence="1 2">
    <name type="scientific">Paramuricea clavata</name>
    <name type="common">Red gorgonian</name>
    <name type="synonym">Violescent sea-whip</name>
    <dbReference type="NCBI Taxonomy" id="317549"/>
    <lineage>
        <taxon>Eukaryota</taxon>
        <taxon>Metazoa</taxon>
        <taxon>Cnidaria</taxon>
        <taxon>Anthozoa</taxon>
        <taxon>Octocorallia</taxon>
        <taxon>Malacalcyonacea</taxon>
        <taxon>Plexauridae</taxon>
        <taxon>Paramuricea</taxon>
    </lineage>
</organism>
<proteinExistence type="predicted"/>
<dbReference type="OrthoDB" id="7693421at2759"/>
<accession>A0A6S7GWP5</accession>
<dbReference type="Proteomes" id="UP001152795">
    <property type="component" value="Unassembled WGS sequence"/>
</dbReference>
<reference evidence="1" key="1">
    <citation type="submission" date="2020-04" db="EMBL/GenBank/DDBJ databases">
        <authorList>
            <person name="Alioto T."/>
            <person name="Alioto T."/>
            <person name="Gomez Garrido J."/>
        </authorList>
    </citation>
    <scope>NUCLEOTIDE SEQUENCE</scope>
    <source>
        <strain evidence="1">A484AB</strain>
    </source>
</reference>
<evidence type="ECO:0000313" key="2">
    <source>
        <dbReference type="Proteomes" id="UP001152795"/>
    </source>
</evidence>
<name>A0A6S7GWP5_PARCT</name>
<keyword evidence="2" id="KW-1185">Reference proteome</keyword>
<dbReference type="EMBL" id="CACRXK020002464">
    <property type="protein sequence ID" value="CAB3994436.1"/>
    <property type="molecule type" value="Genomic_DNA"/>
</dbReference>
<dbReference type="AlphaFoldDB" id="A0A6S7GWP5"/>